<reference evidence="4" key="1">
    <citation type="submission" date="2013-12" db="EMBL/GenBank/DDBJ databases">
        <title>The Genome Sequence of Aphanomyces astaci APO3.</title>
        <authorList>
            <consortium name="The Broad Institute Genomics Platform"/>
            <person name="Russ C."/>
            <person name="Tyler B."/>
            <person name="van West P."/>
            <person name="Dieguez-Uribeondo J."/>
            <person name="Young S.K."/>
            <person name="Zeng Q."/>
            <person name="Gargeya S."/>
            <person name="Fitzgerald M."/>
            <person name="Abouelleil A."/>
            <person name="Alvarado L."/>
            <person name="Chapman S.B."/>
            <person name="Gainer-Dewar J."/>
            <person name="Goldberg J."/>
            <person name="Griggs A."/>
            <person name="Gujja S."/>
            <person name="Hansen M."/>
            <person name="Howarth C."/>
            <person name="Imamovic A."/>
            <person name="Ireland A."/>
            <person name="Larimer J."/>
            <person name="McCowan C."/>
            <person name="Murphy C."/>
            <person name="Pearson M."/>
            <person name="Poon T.W."/>
            <person name="Priest M."/>
            <person name="Roberts A."/>
            <person name="Saif S."/>
            <person name="Shea T."/>
            <person name="Sykes S."/>
            <person name="Wortman J."/>
            <person name="Nusbaum C."/>
            <person name="Birren B."/>
        </authorList>
    </citation>
    <scope>NUCLEOTIDE SEQUENCE [LARGE SCALE GENOMIC DNA]</scope>
    <source>
        <strain evidence="4">APO3</strain>
    </source>
</reference>
<dbReference type="InterPro" id="IPR027806">
    <property type="entry name" value="HARBI1_dom"/>
</dbReference>
<evidence type="ECO:0000256" key="1">
    <source>
        <dbReference type="ARBA" id="ARBA00001968"/>
    </source>
</evidence>
<dbReference type="VEuPathDB" id="FungiDB:H257_11138"/>
<sequence length="114" mass="12967">MPPCQTMANQLSGSWACLVDMGYIGIQHSLRGIHPKRRPVNGSLDASDLERNHAISSDRVIVENSFGMVCSLWKTNFHLSLMPLRREDEAFYGLVMARYQRMASEKKRKKAEAQ</sequence>
<evidence type="ECO:0000256" key="2">
    <source>
        <dbReference type="ARBA" id="ARBA00022723"/>
    </source>
</evidence>
<dbReference type="Pfam" id="PF13359">
    <property type="entry name" value="DDE_Tnp_4"/>
    <property type="match status" value="1"/>
</dbReference>
<protein>
    <recommendedName>
        <fullName evidence="3">DDE Tnp4 domain-containing protein</fullName>
    </recommendedName>
</protein>
<dbReference type="EMBL" id="KI913145">
    <property type="protein sequence ID" value="ETV74172.1"/>
    <property type="molecule type" value="Genomic_DNA"/>
</dbReference>
<keyword evidence="2" id="KW-0479">Metal-binding</keyword>
<organism evidence="4">
    <name type="scientific">Aphanomyces astaci</name>
    <name type="common">Crayfish plague agent</name>
    <dbReference type="NCBI Taxonomy" id="112090"/>
    <lineage>
        <taxon>Eukaryota</taxon>
        <taxon>Sar</taxon>
        <taxon>Stramenopiles</taxon>
        <taxon>Oomycota</taxon>
        <taxon>Saprolegniomycetes</taxon>
        <taxon>Saprolegniales</taxon>
        <taxon>Verrucalvaceae</taxon>
        <taxon>Aphanomyces</taxon>
    </lineage>
</organism>
<dbReference type="GeneID" id="20813134"/>
<dbReference type="AlphaFoldDB" id="W4G395"/>
<comment type="cofactor">
    <cofactor evidence="1">
        <name>a divalent metal cation</name>
        <dbReference type="ChEBI" id="CHEBI:60240"/>
    </cofactor>
</comment>
<accession>W4G395</accession>
<proteinExistence type="predicted"/>
<dbReference type="RefSeq" id="XP_009836278.1">
    <property type="nucleotide sequence ID" value="XM_009837976.1"/>
</dbReference>
<name>W4G395_APHAT</name>
<dbReference type="GO" id="GO:0046872">
    <property type="term" value="F:metal ion binding"/>
    <property type="evidence" value="ECO:0007669"/>
    <property type="project" value="UniProtKB-KW"/>
</dbReference>
<evidence type="ECO:0000313" key="4">
    <source>
        <dbReference type="EMBL" id="ETV74172.1"/>
    </source>
</evidence>
<dbReference type="OrthoDB" id="117933at2759"/>
<gene>
    <name evidence="4" type="ORF">H257_11138</name>
</gene>
<feature type="domain" description="DDE Tnp4" evidence="3">
    <location>
        <begin position="16"/>
        <end position="75"/>
    </location>
</feature>
<evidence type="ECO:0000259" key="3">
    <source>
        <dbReference type="Pfam" id="PF13359"/>
    </source>
</evidence>